<evidence type="ECO:0000313" key="9">
    <source>
        <dbReference type="EMBL" id="HJG85699.1"/>
    </source>
</evidence>
<evidence type="ECO:0000256" key="3">
    <source>
        <dbReference type="ARBA" id="ARBA00022448"/>
    </source>
</evidence>
<keyword evidence="4" id="KW-0309">Germination</keyword>
<dbReference type="Gene3D" id="1.20.1740.10">
    <property type="entry name" value="Amino acid/polyamine transporter I"/>
    <property type="match status" value="1"/>
</dbReference>
<protein>
    <submittedName>
        <fullName evidence="9">Spore germination protein</fullName>
    </submittedName>
</protein>
<accession>A0A921MKZ8</accession>
<name>A0A921MKZ8_9FIRM</name>
<dbReference type="GO" id="GO:0009847">
    <property type="term" value="P:spore germination"/>
    <property type="evidence" value="ECO:0007669"/>
    <property type="project" value="InterPro"/>
</dbReference>
<dbReference type="Proteomes" id="UP000760668">
    <property type="component" value="Unassembled WGS sequence"/>
</dbReference>
<proteinExistence type="inferred from homology"/>
<dbReference type="EMBL" id="DYUC01000013">
    <property type="protein sequence ID" value="HJG85699.1"/>
    <property type="molecule type" value="Genomic_DNA"/>
</dbReference>
<dbReference type="GO" id="GO:0016020">
    <property type="term" value="C:membrane"/>
    <property type="evidence" value="ECO:0007669"/>
    <property type="project" value="UniProtKB-SubCell"/>
</dbReference>
<dbReference type="PANTHER" id="PTHR34975">
    <property type="entry name" value="SPORE GERMINATION PROTEIN A2"/>
    <property type="match status" value="1"/>
</dbReference>
<dbReference type="RefSeq" id="WP_295369321.1">
    <property type="nucleotide sequence ID" value="NZ_DYUC01000013.1"/>
</dbReference>
<feature type="transmembrane region" description="Helical" evidence="8">
    <location>
        <begin position="217"/>
        <end position="236"/>
    </location>
</feature>
<evidence type="ECO:0000256" key="5">
    <source>
        <dbReference type="ARBA" id="ARBA00022692"/>
    </source>
</evidence>
<feature type="transmembrane region" description="Helical" evidence="8">
    <location>
        <begin position="41"/>
        <end position="61"/>
    </location>
</feature>
<evidence type="ECO:0000256" key="2">
    <source>
        <dbReference type="ARBA" id="ARBA00007998"/>
    </source>
</evidence>
<feature type="transmembrane region" description="Helical" evidence="8">
    <location>
        <begin position="185"/>
        <end position="205"/>
    </location>
</feature>
<feature type="transmembrane region" description="Helical" evidence="8">
    <location>
        <begin position="272"/>
        <end position="293"/>
    </location>
</feature>
<evidence type="ECO:0000256" key="8">
    <source>
        <dbReference type="SAM" id="Phobius"/>
    </source>
</evidence>
<keyword evidence="5 8" id="KW-0812">Transmembrane</keyword>
<keyword evidence="7 8" id="KW-0472">Membrane</keyword>
<gene>
    <name evidence="9" type="ORF">K8V01_01520</name>
</gene>
<dbReference type="Pfam" id="PF03845">
    <property type="entry name" value="Spore_permease"/>
    <property type="match status" value="1"/>
</dbReference>
<reference evidence="9" key="2">
    <citation type="submission" date="2021-09" db="EMBL/GenBank/DDBJ databases">
        <authorList>
            <person name="Gilroy R."/>
        </authorList>
    </citation>
    <scope>NUCLEOTIDE SEQUENCE</scope>
    <source>
        <strain evidence="9">CHK179-5677</strain>
    </source>
</reference>
<feature type="transmembrane region" description="Helical" evidence="8">
    <location>
        <begin position="119"/>
        <end position="135"/>
    </location>
</feature>
<dbReference type="AlphaFoldDB" id="A0A921MKZ8"/>
<dbReference type="InterPro" id="IPR004761">
    <property type="entry name" value="Spore_GerAB"/>
</dbReference>
<reference evidence="9" key="1">
    <citation type="journal article" date="2021" name="PeerJ">
        <title>Extensive microbial diversity within the chicken gut microbiome revealed by metagenomics and culture.</title>
        <authorList>
            <person name="Gilroy R."/>
            <person name="Ravi A."/>
            <person name="Getino M."/>
            <person name="Pursley I."/>
            <person name="Horton D.L."/>
            <person name="Alikhan N.F."/>
            <person name="Baker D."/>
            <person name="Gharbi K."/>
            <person name="Hall N."/>
            <person name="Watson M."/>
            <person name="Adriaenssens E.M."/>
            <person name="Foster-Nyarko E."/>
            <person name="Jarju S."/>
            <person name="Secka A."/>
            <person name="Antonio M."/>
            <person name="Oren A."/>
            <person name="Chaudhuri R.R."/>
            <person name="La Ragione R."/>
            <person name="Hildebrand F."/>
            <person name="Pallen M.J."/>
        </authorList>
    </citation>
    <scope>NUCLEOTIDE SEQUENCE</scope>
    <source>
        <strain evidence="9">CHK179-5677</strain>
    </source>
</reference>
<comment type="subcellular location">
    <subcellularLocation>
        <location evidence="1">Membrane</location>
        <topology evidence="1">Multi-pass membrane protein</topology>
    </subcellularLocation>
</comment>
<dbReference type="PANTHER" id="PTHR34975:SF2">
    <property type="entry name" value="SPORE GERMINATION PROTEIN A2"/>
    <property type="match status" value="1"/>
</dbReference>
<evidence type="ECO:0000256" key="1">
    <source>
        <dbReference type="ARBA" id="ARBA00004141"/>
    </source>
</evidence>
<sequence>MSETPITMRQLLSVIFAALLSPAIRVLPGSTAQTAGEAGWLAPLLALPAVMTLCWVLFKLLSHLPSGAGLAQACSLVLGKVGGKIALALCLLWGLLQLSVTVRMCGQRFLITGYRNRPVLFYIIVLLAVALWMARGKLAAFARAGEIFHAILAVTLGAVLLLATFRMEPENLFPIWIEDLPAAGAAAVPVLSLLGYAVPGAFLAGRLKRQDKDRSRAFRWTVWLCLLLSALLLVTMGCLGPDLISRVEQPFFVMVKGVGVQGAFQRVESVVMALWVLSDLILIGMLVLSACTVSRALFGLKQAQSAALPVAAVALAGSVFLFQDAFAVERFADGILTAGNLAFGFGFPLLLLVVGKIRGKSV</sequence>
<evidence type="ECO:0000256" key="7">
    <source>
        <dbReference type="ARBA" id="ARBA00023136"/>
    </source>
</evidence>
<comment type="similarity">
    <text evidence="2">Belongs to the amino acid-polyamine-organocation (APC) superfamily. Spore germination protein (SGP) (TC 2.A.3.9) family.</text>
</comment>
<evidence type="ECO:0000313" key="10">
    <source>
        <dbReference type="Proteomes" id="UP000760668"/>
    </source>
</evidence>
<feature type="transmembrane region" description="Helical" evidence="8">
    <location>
        <begin position="81"/>
        <end position="99"/>
    </location>
</feature>
<evidence type="ECO:0000256" key="4">
    <source>
        <dbReference type="ARBA" id="ARBA00022544"/>
    </source>
</evidence>
<keyword evidence="3" id="KW-0813">Transport</keyword>
<organism evidence="9 10">
    <name type="scientific">Pseudoflavonifractor capillosus</name>
    <dbReference type="NCBI Taxonomy" id="106588"/>
    <lineage>
        <taxon>Bacteria</taxon>
        <taxon>Bacillati</taxon>
        <taxon>Bacillota</taxon>
        <taxon>Clostridia</taxon>
        <taxon>Eubacteriales</taxon>
        <taxon>Oscillospiraceae</taxon>
        <taxon>Pseudoflavonifractor</taxon>
    </lineage>
</organism>
<comment type="caution">
    <text evidence="9">The sequence shown here is derived from an EMBL/GenBank/DDBJ whole genome shotgun (WGS) entry which is preliminary data.</text>
</comment>
<feature type="transmembrane region" description="Helical" evidence="8">
    <location>
        <begin position="335"/>
        <end position="354"/>
    </location>
</feature>
<evidence type="ECO:0000256" key="6">
    <source>
        <dbReference type="ARBA" id="ARBA00022989"/>
    </source>
</evidence>
<feature type="transmembrane region" description="Helical" evidence="8">
    <location>
        <begin position="305"/>
        <end position="323"/>
    </location>
</feature>
<feature type="transmembrane region" description="Helical" evidence="8">
    <location>
        <begin position="147"/>
        <end position="165"/>
    </location>
</feature>
<keyword evidence="6 8" id="KW-1133">Transmembrane helix</keyword>